<accession>A0A4V1KNS9</accession>
<feature type="domain" description="TonB-dependent receptor plug" evidence="11">
    <location>
        <begin position="240"/>
        <end position="349"/>
    </location>
</feature>
<dbReference type="Pfam" id="PF07715">
    <property type="entry name" value="Plug"/>
    <property type="match status" value="1"/>
</dbReference>
<dbReference type="RefSeq" id="WP_128762568.1">
    <property type="nucleotide sequence ID" value="NZ_QOVI01000008.1"/>
</dbReference>
<comment type="subcellular location">
    <subcellularLocation>
        <location evidence="1 8">Cell outer membrane</location>
        <topology evidence="1 8">Multi-pass membrane protein</topology>
    </subcellularLocation>
</comment>
<gene>
    <name evidence="12" type="ORF">DSM04_1086</name>
</gene>
<evidence type="ECO:0000256" key="9">
    <source>
        <dbReference type="RuleBase" id="RU003357"/>
    </source>
</evidence>
<keyword evidence="6 8" id="KW-0472">Membrane</keyword>
<evidence type="ECO:0000259" key="10">
    <source>
        <dbReference type="Pfam" id="PF00593"/>
    </source>
</evidence>
<dbReference type="InterPro" id="IPR039426">
    <property type="entry name" value="TonB-dep_rcpt-like"/>
</dbReference>
<keyword evidence="5 9" id="KW-0798">TonB box</keyword>
<keyword evidence="3 8" id="KW-1134">Transmembrane beta strand</keyword>
<organism evidence="12 13">
    <name type="scientific">Leeuwenhoekiella aestuarii</name>
    <dbReference type="NCBI Taxonomy" id="2249426"/>
    <lineage>
        <taxon>Bacteria</taxon>
        <taxon>Pseudomonadati</taxon>
        <taxon>Bacteroidota</taxon>
        <taxon>Flavobacteriia</taxon>
        <taxon>Flavobacteriales</taxon>
        <taxon>Flavobacteriaceae</taxon>
        <taxon>Leeuwenhoekiella</taxon>
    </lineage>
</organism>
<dbReference type="InterPro" id="IPR008969">
    <property type="entry name" value="CarboxyPept-like_regulatory"/>
</dbReference>
<dbReference type="SUPFAM" id="SSF56935">
    <property type="entry name" value="Porins"/>
    <property type="match status" value="1"/>
</dbReference>
<dbReference type="EMBL" id="QOVI01000008">
    <property type="protein sequence ID" value="RXG11909.1"/>
    <property type="molecule type" value="Genomic_DNA"/>
</dbReference>
<evidence type="ECO:0000256" key="4">
    <source>
        <dbReference type="ARBA" id="ARBA00022692"/>
    </source>
</evidence>
<dbReference type="Gene3D" id="2.60.40.1120">
    <property type="entry name" value="Carboxypeptidase-like, regulatory domain"/>
    <property type="match status" value="1"/>
</dbReference>
<dbReference type="InterPro" id="IPR012910">
    <property type="entry name" value="Plug_dom"/>
</dbReference>
<dbReference type="Gene3D" id="2.170.130.10">
    <property type="entry name" value="TonB-dependent receptor, plug domain"/>
    <property type="match status" value="1"/>
</dbReference>
<reference evidence="12 13" key="1">
    <citation type="submission" date="2018-07" db="EMBL/GenBank/DDBJ databases">
        <title>Leeuwenhoekiella genomics.</title>
        <authorList>
            <person name="Tahon G."/>
            <person name="Willems A."/>
        </authorList>
    </citation>
    <scope>NUCLEOTIDE SEQUENCE [LARGE SCALE GENOMIC DNA]</scope>
    <source>
        <strain evidence="12 13">R-50232</strain>
    </source>
</reference>
<keyword evidence="2 8" id="KW-0813">Transport</keyword>
<dbReference type="NCBIfam" id="TIGR04057">
    <property type="entry name" value="SusC_RagA_signa"/>
    <property type="match status" value="1"/>
</dbReference>
<dbReference type="PROSITE" id="PS52016">
    <property type="entry name" value="TONB_DEPENDENT_REC_3"/>
    <property type="match status" value="1"/>
</dbReference>
<evidence type="ECO:0000256" key="8">
    <source>
        <dbReference type="PROSITE-ProRule" id="PRU01360"/>
    </source>
</evidence>
<dbReference type="OrthoDB" id="9768177at2"/>
<dbReference type="Pfam" id="PF13715">
    <property type="entry name" value="CarbopepD_reg_2"/>
    <property type="match status" value="1"/>
</dbReference>
<dbReference type="AlphaFoldDB" id="A0A4V1KNS9"/>
<evidence type="ECO:0000256" key="7">
    <source>
        <dbReference type="ARBA" id="ARBA00023237"/>
    </source>
</evidence>
<dbReference type="InterPro" id="IPR023996">
    <property type="entry name" value="TonB-dep_OMP_SusC/RagA"/>
</dbReference>
<keyword evidence="4 8" id="KW-0812">Transmembrane</keyword>
<feature type="domain" description="TonB-dependent receptor-like beta-barrel" evidence="10">
    <location>
        <begin position="670"/>
        <end position="1189"/>
    </location>
</feature>
<keyword evidence="13" id="KW-1185">Reference proteome</keyword>
<protein>
    <submittedName>
        <fullName evidence="12">TonB-linked SusC/RagA family outer membrane protein</fullName>
    </submittedName>
</protein>
<comment type="caution">
    <text evidence="12">The sequence shown here is derived from an EMBL/GenBank/DDBJ whole genome shotgun (WGS) entry which is preliminary data.</text>
</comment>
<evidence type="ECO:0000256" key="3">
    <source>
        <dbReference type="ARBA" id="ARBA00022452"/>
    </source>
</evidence>
<evidence type="ECO:0000256" key="5">
    <source>
        <dbReference type="ARBA" id="ARBA00023077"/>
    </source>
</evidence>
<dbReference type="Proteomes" id="UP000289821">
    <property type="component" value="Unassembled WGS sequence"/>
</dbReference>
<dbReference type="Gene3D" id="2.40.170.20">
    <property type="entry name" value="TonB-dependent receptor, beta-barrel domain"/>
    <property type="match status" value="1"/>
</dbReference>
<dbReference type="NCBIfam" id="TIGR04056">
    <property type="entry name" value="OMP_RagA_SusC"/>
    <property type="match status" value="1"/>
</dbReference>
<sequence length="1226" mass="136469">MKINLTPNHGFLSRVAQHIIMRTLIFMLCATTFALSPNSGFSQDASIAISKDQTLSLEEVFNLIKAQTDYNFVYRSNELTKAPTFEVSSGIYKTSELLNEGLDRIGYQYSFENNVVIVSRKKAQTPILNAQQQVTVSGVVRDSLGVPLAGATVQLKDSTRAVSTNMEGEFKFANAATGTTLLITYIGFLDQEIIITADNAKNLIVVLKEDVSSLDEVVLVSTGYQTIAKERSAGSFAKPDMEVFQNRSSTMNVAERLDGLIPGLTVNSSPGAELFNPLLVRGLATVQLLNSSPLIVVDGVPIPDISTQTNSSAAISGLANINPQDIRDITVLKDATAASIWGSRAANGVIVINTKRGSSSGTVSFQYDTFITMDGRPDQDYLRTLKSADFIAVAEQIFNPEIYPYENVVGYGTSGNGISPHEQILYDRNRGVISEGIARQRLDSLAAINNRSQINNLFYRPSILTTHTLSASGGKKGYSFYASGNYTGRQSNTPGEKDNRYKLNLRQNFDVGNRINIDIITDLTYQNRFSPNNININSRFLPYQLFRDANGNNIETSYMTELNDEVRSEFEQASLVDLSYTPLDELDLAYTKNITKSMRNILGVDLDIFEGLKFQGTYSYTLNAVDNEEYTDHLAIAERQELVEYTVVSSPGATPQYIIPNTGGKYAARSSDVEAWTVRNQLSFGKDWNDRMHQLNIIAGHEAQQQMSTTKLSQVRGYDDRLQSYEQREYGTYAIPIGNFLGNVVKPNFFEFFPGYGGLSNLQPLIAERYFGRSETTTRFISYYGNAAYTFNRKYTLNASIRADQSNLFGLDKSAQNRPVWSVGGKWNIGRESFFQSADWLNSLALRTTYGITGNAPKPGDAASFDILVPISSAFFPETGLRISTPGNRKLSWERTATTNLGIDYNINGRITGSLDYYKRKTSDLLGTIPTNVFTGYSSVRGNLGDLENDGFEIGLNTINIALKDFTWSSQLNMAFNENKITNLRFITETTTGDVRVDEQFVVGYPAFSLFAFDYAGLDENGDPQVRLADGTITTEPNVTTPEDIKHMGTTQPKWNGGFGNTFSYKNLSLNVNTVFSLGHVMRRDVNNRYSGTRLDAANYNFTSGNINEDFLDRWMEPGDEEFTDIPRFVDRESTVNRDTDYYVDGDSNIISASYIKIRDINLLYRLPNNIFGNSGIDQVTLRGQVSNILLWADNDYGIDPEYHFYEGSRVLSRGQRVTLGLNVKF</sequence>
<evidence type="ECO:0000256" key="1">
    <source>
        <dbReference type="ARBA" id="ARBA00004571"/>
    </source>
</evidence>
<evidence type="ECO:0000256" key="6">
    <source>
        <dbReference type="ARBA" id="ARBA00023136"/>
    </source>
</evidence>
<dbReference type="GO" id="GO:0009279">
    <property type="term" value="C:cell outer membrane"/>
    <property type="evidence" value="ECO:0007669"/>
    <property type="project" value="UniProtKB-SubCell"/>
</dbReference>
<comment type="similarity">
    <text evidence="8 9">Belongs to the TonB-dependent receptor family.</text>
</comment>
<keyword evidence="7 8" id="KW-0998">Cell outer membrane</keyword>
<dbReference type="InterPro" id="IPR000531">
    <property type="entry name" value="Beta-barrel_TonB"/>
</dbReference>
<evidence type="ECO:0000259" key="11">
    <source>
        <dbReference type="Pfam" id="PF07715"/>
    </source>
</evidence>
<evidence type="ECO:0000256" key="2">
    <source>
        <dbReference type="ARBA" id="ARBA00022448"/>
    </source>
</evidence>
<dbReference type="InterPro" id="IPR023997">
    <property type="entry name" value="TonB-dep_OMP_SusC/RagA_CS"/>
</dbReference>
<dbReference type="InterPro" id="IPR036942">
    <property type="entry name" value="Beta-barrel_TonB_sf"/>
</dbReference>
<proteinExistence type="inferred from homology"/>
<evidence type="ECO:0000313" key="13">
    <source>
        <dbReference type="Proteomes" id="UP000289821"/>
    </source>
</evidence>
<dbReference type="Pfam" id="PF00593">
    <property type="entry name" value="TonB_dep_Rec_b-barrel"/>
    <property type="match status" value="1"/>
</dbReference>
<dbReference type="InterPro" id="IPR037066">
    <property type="entry name" value="Plug_dom_sf"/>
</dbReference>
<evidence type="ECO:0000313" key="12">
    <source>
        <dbReference type="EMBL" id="RXG11909.1"/>
    </source>
</evidence>
<name>A0A4V1KNS9_9FLAO</name>
<dbReference type="SUPFAM" id="SSF49464">
    <property type="entry name" value="Carboxypeptidase regulatory domain-like"/>
    <property type="match status" value="1"/>
</dbReference>